<protein>
    <recommendedName>
        <fullName evidence="3">TIGR02453 family protein</fullName>
    </recommendedName>
</protein>
<dbReference type="EMBL" id="BBWV01000001">
    <property type="protein sequence ID" value="GAO41992.1"/>
    <property type="molecule type" value="Genomic_DNA"/>
</dbReference>
<dbReference type="PANTHER" id="PTHR36452:SF1">
    <property type="entry name" value="DUF2461 DOMAIN-CONTAINING PROTEIN"/>
    <property type="match status" value="1"/>
</dbReference>
<dbReference type="NCBIfam" id="TIGR02453">
    <property type="entry name" value="TIGR02453 family protein"/>
    <property type="match status" value="1"/>
</dbReference>
<dbReference type="RefSeq" id="WP_046367762.1">
    <property type="nucleotide sequence ID" value="NZ_BBWV01000001.1"/>
</dbReference>
<dbReference type="STRING" id="1220578.FPE01S_01_10050"/>
<sequence length="221" mass="24989">MITAETLSFLRALKKNNDKTWFDTNRKKYEAAKKNMEALVNEVIALHGKADPSIAGLTARECLFRINRDIRFAKDKSPYKTNFGASINADGRKAMTPGYYLHLEPGKSFAGGGLYQPAPADLRKVRQEIDYHPEEFRKLIEAKSFKSTFGTLDQSADVRLTRVPQGFDKESEAAPYLMYRSYIAMQPLTDELLQSPKAAKTIAANFAALQPLLDFLRRNME</sequence>
<proteinExistence type="predicted"/>
<dbReference type="Proteomes" id="UP000033121">
    <property type="component" value="Unassembled WGS sequence"/>
</dbReference>
<evidence type="ECO:0000313" key="1">
    <source>
        <dbReference type="EMBL" id="GAO41992.1"/>
    </source>
</evidence>
<dbReference type="PIRSF" id="PIRSF028451">
    <property type="entry name" value="UCP028451"/>
    <property type="match status" value="1"/>
</dbReference>
<accession>A0A0E9MW85</accession>
<comment type="caution">
    <text evidence="1">The sequence shown here is derived from an EMBL/GenBank/DDBJ whole genome shotgun (WGS) entry which is preliminary data.</text>
</comment>
<reference evidence="1 2" key="1">
    <citation type="submission" date="2015-04" db="EMBL/GenBank/DDBJ databases">
        <title>Whole genome shotgun sequence of Flavihumibacter petaseus NBRC 106054.</title>
        <authorList>
            <person name="Miyazawa S."/>
            <person name="Hosoyama A."/>
            <person name="Hashimoto M."/>
            <person name="Noguchi M."/>
            <person name="Tsuchikane K."/>
            <person name="Ohji S."/>
            <person name="Yamazoe A."/>
            <person name="Ichikawa N."/>
            <person name="Kimura A."/>
            <person name="Fujita N."/>
        </authorList>
    </citation>
    <scope>NUCLEOTIDE SEQUENCE [LARGE SCALE GENOMIC DNA]</scope>
    <source>
        <strain evidence="1 2">NBRC 106054</strain>
    </source>
</reference>
<dbReference type="AlphaFoldDB" id="A0A0E9MW85"/>
<evidence type="ECO:0008006" key="3">
    <source>
        <dbReference type="Google" id="ProtNLM"/>
    </source>
</evidence>
<organism evidence="1 2">
    <name type="scientific">Flavihumibacter petaseus NBRC 106054</name>
    <dbReference type="NCBI Taxonomy" id="1220578"/>
    <lineage>
        <taxon>Bacteria</taxon>
        <taxon>Pseudomonadati</taxon>
        <taxon>Bacteroidota</taxon>
        <taxon>Chitinophagia</taxon>
        <taxon>Chitinophagales</taxon>
        <taxon>Chitinophagaceae</taxon>
        <taxon>Flavihumibacter</taxon>
    </lineage>
</organism>
<keyword evidence="2" id="KW-1185">Reference proteome</keyword>
<name>A0A0E9MW85_9BACT</name>
<dbReference type="OrthoDB" id="9794241at2"/>
<dbReference type="Pfam" id="PF09365">
    <property type="entry name" value="DUF2461"/>
    <property type="match status" value="1"/>
</dbReference>
<evidence type="ECO:0000313" key="2">
    <source>
        <dbReference type="Proteomes" id="UP000033121"/>
    </source>
</evidence>
<dbReference type="InterPro" id="IPR012808">
    <property type="entry name" value="CHP02453"/>
</dbReference>
<gene>
    <name evidence="1" type="ORF">FPE01S_01_10050</name>
</gene>
<dbReference type="PANTHER" id="PTHR36452">
    <property type="entry name" value="CHROMOSOME 12, WHOLE GENOME SHOTGUN SEQUENCE"/>
    <property type="match status" value="1"/>
</dbReference>
<dbReference type="InterPro" id="IPR015996">
    <property type="entry name" value="UCP028451"/>
</dbReference>